<keyword evidence="1" id="KW-0723">Serine/threonine-protein kinase</keyword>
<dbReference type="AlphaFoldDB" id="A0A8J3YPK4"/>
<keyword evidence="1" id="KW-0418">Kinase</keyword>
<dbReference type="InterPro" id="IPR003594">
    <property type="entry name" value="HATPase_dom"/>
</dbReference>
<keyword evidence="4" id="KW-1185">Reference proteome</keyword>
<dbReference type="InterPro" id="IPR050267">
    <property type="entry name" value="Anti-sigma-factor_SerPK"/>
</dbReference>
<accession>A0A8J3YPK4</accession>
<dbReference type="EMBL" id="BOPF01000015">
    <property type="protein sequence ID" value="GIJ47586.1"/>
    <property type="molecule type" value="Genomic_DNA"/>
</dbReference>
<evidence type="ECO:0000313" key="3">
    <source>
        <dbReference type="EMBL" id="GIJ47586.1"/>
    </source>
</evidence>
<name>A0A8J3YPK4_9ACTN</name>
<evidence type="ECO:0000313" key="4">
    <source>
        <dbReference type="Proteomes" id="UP000619260"/>
    </source>
</evidence>
<dbReference type="GO" id="GO:0004674">
    <property type="term" value="F:protein serine/threonine kinase activity"/>
    <property type="evidence" value="ECO:0007669"/>
    <property type="project" value="UniProtKB-KW"/>
</dbReference>
<comment type="caution">
    <text evidence="3">The sequence shown here is derived from an EMBL/GenBank/DDBJ whole genome shotgun (WGS) entry which is preliminary data.</text>
</comment>
<dbReference type="PANTHER" id="PTHR35526:SF3">
    <property type="entry name" value="ANTI-SIGMA-F FACTOR RSBW"/>
    <property type="match status" value="1"/>
</dbReference>
<organism evidence="3 4">
    <name type="scientific">Virgisporangium aliadipatigenens</name>
    <dbReference type="NCBI Taxonomy" id="741659"/>
    <lineage>
        <taxon>Bacteria</taxon>
        <taxon>Bacillati</taxon>
        <taxon>Actinomycetota</taxon>
        <taxon>Actinomycetes</taxon>
        <taxon>Micromonosporales</taxon>
        <taxon>Micromonosporaceae</taxon>
        <taxon>Virgisporangium</taxon>
    </lineage>
</organism>
<proteinExistence type="predicted"/>
<dbReference type="SUPFAM" id="SSF55874">
    <property type="entry name" value="ATPase domain of HSP90 chaperone/DNA topoisomerase II/histidine kinase"/>
    <property type="match status" value="1"/>
</dbReference>
<reference evidence="3" key="1">
    <citation type="submission" date="2021-01" db="EMBL/GenBank/DDBJ databases">
        <title>Whole genome shotgun sequence of Virgisporangium aliadipatigenens NBRC 105644.</title>
        <authorList>
            <person name="Komaki H."/>
            <person name="Tamura T."/>
        </authorList>
    </citation>
    <scope>NUCLEOTIDE SEQUENCE</scope>
    <source>
        <strain evidence="3">NBRC 105644</strain>
    </source>
</reference>
<evidence type="ECO:0000256" key="1">
    <source>
        <dbReference type="ARBA" id="ARBA00022527"/>
    </source>
</evidence>
<dbReference type="Gene3D" id="3.30.565.10">
    <property type="entry name" value="Histidine kinase-like ATPase, C-terminal domain"/>
    <property type="match status" value="1"/>
</dbReference>
<protein>
    <recommendedName>
        <fullName evidence="2">Histidine kinase/HSP90-like ATPase domain-containing protein</fullName>
    </recommendedName>
</protein>
<dbReference type="RefSeq" id="WP_203901080.1">
    <property type="nucleotide sequence ID" value="NZ_BOPF01000015.1"/>
</dbReference>
<dbReference type="CDD" id="cd16936">
    <property type="entry name" value="HATPase_RsbW-like"/>
    <property type="match status" value="1"/>
</dbReference>
<dbReference type="Pfam" id="PF13581">
    <property type="entry name" value="HATPase_c_2"/>
    <property type="match status" value="1"/>
</dbReference>
<feature type="domain" description="Histidine kinase/HSP90-like ATPase" evidence="2">
    <location>
        <begin position="9"/>
        <end position="126"/>
    </location>
</feature>
<gene>
    <name evidence="3" type="ORF">Val02_44720</name>
</gene>
<dbReference type="Proteomes" id="UP000619260">
    <property type="component" value="Unassembled WGS sequence"/>
</dbReference>
<keyword evidence="1" id="KW-0808">Transferase</keyword>
<sequence length="137" mass="14786">MHLSLSLPRETGSVPVARKVLGATLNTVGITEECRADILLALAEACANAVRHAQPADSYEVAVDLDDAMCQIAVIDEGNGFDPATQRPLGSALDETGRGLRIIEALSDQFDLLRNEPKGTTLRFAKRLERSPSRTSR</sequence>
<dbReference type="PANTHER" id="PTHR35526">
    <property type="entry name" value="ANTI-SIGMA-F FACTOR RSBW-RELATED"/>
    <property type="match status" value="1"/>
</dbReference>
<evidence type="ECO:0000259" key="2">
    <source>
        <dbReference type="Pfam" id="PF13581"/>
    </source>
</evidence>
<dbReference type="InterPro" id="IPR036890">
    <property type="entry name" value="HATPase_C_sf"/>
</dbReference>